<gene>
    <name evidence="1" type="ORF">C4K68_15425</name>
</gene>
<comment type="caution">
    <text evidence="1">The sequence shown here is derived from an EMBL/GenBank/DDBJ whole genome shotgun (WGS) entry which is preliminary data.</text>
</comment>
<dbReference type="EMBL" id="PRLP01000052">
    <property type="protein sequence ID" value="PPC76350.1"/>
    <property type="molecule type" value="Genomic_DNA"/>
</dbReference>
<name>A0A2S5KNN2_9PROT</name>
<dbReference type="Proteomes" id="UP000238196">
    <property type="component" value="Unassembled WGS sequence"/>
</dbReference>
<accession>A0A2S5KNN2</accession>
<dbReference type="AlphaFoldDB" id="A0A2S5KNN2"/>
<protein>
    <submittedName>
        <fullName evidence="1">Uncharacterized protein</fullName>
    </submittedName>
</protein>
<organism evidence="1 2">
    <name type="scientific">Proteobacteria bacterium 228</name>
    <dbReference type="NCBI Taxonomy" id="2083153"/>
    <lineage>
        <taxon>Bacteria</taxon>
        <taxon>Pseudomonadati</taxon>
        <taxon>Pseudomonadota</taxon>
    </lineage>
</organism>
<proteinExistence type="predicted"/>
<evidence type="ECO:0000313" key="1">
    <source>
        <dbReference type="EMBL" id="PPC76350.1"/>
    </source>
</evidence>
<reference evidence="1 2" key="1">
    <citation type="submission" date="2018-02" db="EMBL/GenBank/DDBJ databases">
        <title>novel marine gammaproteobacteria from coastal saline agro ecosystem.</title>
        <authorList>
            <person name="Krishnan R."/>
            <person name="Ramesh Kumar N."/>
        </authorList>
    </citation>
    <scope>NUCLEOTIDE SEQUENCE [LARGE SCALE GENOMIC DNA]</scope>
    <source>
        <strain evidence="1 2">228</strain>
    </source>
</reference>
<sequence length="78" mass="9166">MDTSNDNFYTNIQLEVPVAFIDRCRERNAEPARVLASLLEELVNLNPHFHKEAHALFMEAFDDARQEHSYLDDRDSWS</sequence>
<dbReference type="OrthoDB" id="9964124at2"/>
<evidence type="ECO:0000313" key="2">
    <source>
        <dbReference type="Proteomes" id="UP000238196"/>
    </source>
</evidence>